<keyword evidence="1" id="KW-0472">Membrane</keyword>
<sequence length="49" mass="4943">MFGLEGATGISGALLVIGVVLLEAIILYVGYGLLERVVGPTLIDAIGGK</sequence>
<organism evidence="2 3">
    <name type="scientific">Halolamina pelagica</name>
    <dbReference type="NCBI Taxonomy" id="699431"/>
    <lineage>
        <taxon>Archaea</taxon>
        <taxon>Methanobacteriati</taxon>
        <taxon>Methanobacteriota</taxon>
        <taxon>Stenosarchaea group</taxon>
        <taxon>Halobacteria</taxon>
        <taxon>Halobacteriales</taxon>
        <taxon>Haloferacaceae</taxon>
    </lineage>
</organism>
<reference evidence="3" key="1">
    <citation type="submission" date="2013-11" db="EMBL/GenBank/DDBJ databases">
        <authorList>
            <person name="Hoang H.T."/>
            <person name="Killian M.L."/>
            <person name="Madson D.M."/>
            <person name="Arruda P.H.E."/>
            <person name="Sun D."/>
            <person name="Schwartz K.J."/>
            <person name="Yoon K."/>
        </authorList>
    </citation>
    <scope>NUCLEOTIDE SEQUENCE [LARGE SCALE GENOMIC DNA]</scope>
    <source>
        <strain evidence="3">CDK2</strain>
    </source>
</reference>
<dbReference type="OrthoDB" id="255777at2157"/>
<dbReference type="RefSeq" id="WP_189319212.1">
    <property type="nucleotide sequence ID" value="NZ_LGUC01000002.1"/>
</dbReference>
<proteinExistence type="predicted"/>
<dbReference type="Proteomes" id="UP000050535">
    <property type="component" value="Unassembled WGS sequence"/>
</dbReference>
<name>A0A0P7HR44_9EURY</name>
<dbReference type="InterPro" id="IPR055934">
    <property type="entry name" value="DUF7512"/>
</dbReference>
<keyword evidence="3" id="KW-1185">Reference proteome</keyword>
<keyword evidence="1" id="KW-1133">Transmembrane helix</keyword>
<evidence type="ECO:0000313" key="3">
    <source>
        <dbReference type="Proteomes" id="UP000050535"/>
    </source>
</evidence>
<dbReference type="AlphaFoldDB" id="A0A0P7HR44"/>
<dbReference type="EMBL" id="LGUC01000002">
    <property type="protein sequence ID" value="KPN29133.1"/>
    <property type="molecule type" value="Genomic_DNA"/>
</dbReference>
<dbReference type="Pfam" id="PF24352">
    <property type="entry name" value="DUF7512"/>
    <property type="match status" value="1"/>
</dbReference>
<protein>
    <submittedName>
        <fullName evidence="2">Uncharacterized protein</fullName>
    </submittedName>
</protein>
<feature type="transmembrane region" description="Helical" evidence="1">
    <location>
        <begin position="12"/>
        <end position="34"/>
    </location>
</feature>
<gene>
    <name evidence="2" type="ORF">SY89_03367</name>
</gene>
<accession>A0A0P7HR44</accession>
<dbReference type="STRING" id="699431.SY89_03367"/>
<keyword evidence="1" id="KW-0812">Transmembrane</keyword>
<evidence type="ECO:0000313" key="2">
    <source>
        <dbReference type="EMBL" id="KPN29133.1"/>
    </source>
</evidence>
<evidence type="ECO:0000256" key="1">
    <source>
        <dbReference type="SAM" id="Phobius"/>
    </source>
</evidence>
<comment type="caution">
    <text evidence="2">The sequence shown here is derived from an EMBL/GenBank/DDBJ whole genome shotgun (WGS) entry which is preliminary data.</text>
</comment>